<accession>A0A379EDR9</accession>
<evidence type="ECO:0000313" key="2">
    <source>
        <dbReference type="Proteomes" id="UP000255469"/>
    </source>
</evidence>
<dbReference type="RefSeq" id="WP_025067459.1">
    <property type="nucleotide sequence ID" value="NZ_UGTM01000002.1"/>
</dbReference>
<dbReference type="AlphaFoldDB" id="A0A379EDR9"/>
<gene>
    <name evidence="1" type="ORF">NCTC13067_02412</name>
</gene>
<evidence type="ECO:0000313" key="1">
    <source>
        <dbReference type="EMBL" id="SUB94539.1"/>
    </source>
</evidence>
<dbReference type="Proteomes" id="UP000255469">
    <property type="component" value="Unassembled WGS sequence"/>
</dbReference>
<protein>
    <submittedName>
        <fullName evidence="1">Uncharacterized protein</fullName>
    </submittedName>
</protein>
<dbReference type="EMBL" id="UGTM01000002">
    <property type="protein sequence ID" value="SUB94539.1"/>
    <property type="molecule type" value="Genomic_DNA"/>
</dbReference>
<name>A0A379EDR9_9BACT</name>
<sequence length="392" mass="44697">MKKIDHLPVNWVNGLKLSNGHFFETYYNMVDTVRHSREGGLASYDYGFGENPSGTDSPIELETTGDTIDTACVRLKSCNAVTRNGYTILYDRELYGEYVPTVKVKDSDIVTDKEKGSGDTTGKGKAFYIILSVNPYKLLPVGFPDPEVTPLHHPYVLPEISLRLMPATQVNKEYMEHNCIIAGKGVMEGGTVVIDKDYIPPVQRVCHDGRLMSFLDVFRKHVQSLYDYSLAVFRKNVRDSRGDRLMDNTFTLCNAVQRFYAMHIFDLKHLAPEQPPVHLVQLANELAVRLQTALRTIPEKETEYLLQYYQEWTNVSPADFQQALCGVENAEYRHTDMRPSLLNVSSLMKTLEKVFKKMSELEYVGLMRENIILSEDSDGSASEERQAKHMWD</sequence>
<proteinExistence type="predicted"/>
<organism evidence="1 2">
    <name type="scientific">Prevotella denticola</name>
    <dbReference type="NCBI Taxonomy" id="28129"/>
    <lineage>
        <taxon>Bacteria</taxon>
        <taxon>Pseudomonadati</taxon>
        <taxon>Bacteroidota</taxon>
        <taxon>Bacteroidia</taxon>
        <taxon>Bacteroidales</taxon>
        <taxon>Prevotellaceae</taxon>
        <taxon>Prevotella</taxon>
    </lineage>
</organism>
<reference evidence="1 2" key="1">
    <citation type="submission" date="2018-06" db="EMBL/GenBank/DDBJ databases">
        <authorList>
            <consortium name="Pathogen Informatics"/>
            <person name="Doyle S."/>
        </authorList>
    </citation>
    <scope>NUCLEOTIDE SEQUENCE [LARGE SCALE GENOMIC DNA]</scope>
    <source>
        <strain evidence="1 2">NCTC13067</strain>
    </source>
</reference>